<dbReference type="GO" id="GO:0019843">
    <property type="term" value="F:rRNA binding"/>
    <property type="evidence" value="ECO:0007669"/>
    <property type="project" value="UniProtKB-UniRule"/>
</dbReference>
<dbReference type="Gene3D" id="3.30.1140.32">
    <property type="entry name" value="Ribosomal protein S3, C-terminal domain"/>
    <property type="match status" value="1"/>
</dbReference>
<evidence type="ECO:0000256" key="9">
    <source>
        <dbReference type="RuleBase" id="RU003626"/>
    </source>
</evidence>
<dbReference type="GeneID" id="20356167"/>
<keyword evidence="3 7" id="KW-0694">RNA-binding</keyword>
<comment type="subcellular location">
    <subcellularLocation>
        <location evidence="7 9">Plastid</location>
        <location evidence="7 9">Chloroplast</location>
    </subcellularLocation>
</comment>
<dbReference type="InterPro" id="IPR015946">
    <property type="entry name" value="KH_dom-like_a/b"/>
</dbReference>
<keyword evidence="2 7" id="KW-0699">rRNA-binding</keyword>
<dbReference type="InterPro" id="IPR057258">
    <property type="entry name" value="Ribosomal_uS3"/>
</dbReference>
<dbReference type="InterPro" id="IPR018280">
    <property type="entry name" value="Ribosomal_uS3_CS"/>
</dbReference>
<dbReference type="Pfam" id="PF07650">
    <property type="entry name" value="KH_2"/>
    <property type="match status" value="1"/>
</dbReference>
<dbReference type="GO" id="GO:0022627">
    <property type="term" value="C:cytosolic small ribosomal subunit"/>
    <property type="evidence" value="ECO:0007669"/>
    <property type="project" value="TreeGrafter"/>
</dbReference>
<evidence type="ECO:0000256" key="3">
    <source>
        <dbReference type="ARBA" id="ARBA00022884"/>
    </source>
</evidence>
<dbReference type="InterPro" id="IPR004044">
    <property type="entry name" value="KH_dom_type_2"/>
</dbReference>
<dbReference type="GO" id="GO:0003735">
    <property type="term" value="F:structural constituent of ribosome"/>
    <property type="evidence" value="ECO:0007669"/>
    <property type="project" value="InterPro"/>
</dbReference>
<keyword evidence="4 7" id="KW-0689">Ribosomal protein</keyword>
<dbReference type="GO" id="GO:0006412">
    <property type="term" value="P:translation"/>
    <property type="evidence" value="ECO:0007669"/>
    <property type="project" value="UniProtKB-UniRule"/>
</dbReference>
<reference evidence="11" key="1">
    <citation type="journal article" date="2014" name="BMC Genomics">
        <title>Six newly sequenced chloroplast genomes from prasinophyte green algae provide insights into the relationships among prasinophyte lineages and the diversity of streamlined genome architecture in picoplanktonic species.</title>
        <authorList>
            <person name="Lemieux C."/>
            <person name="Otis C."/>
            <person name="Turmel M."/>
        </authorList>
    </citation>
    <scope>NUCLEOTIDE SEQUENCE</scope>
</reference>
<dbReference type="InterPro" id="IPR001351">
    <property type="entry name" value="Ribosomal_uS3_C"/>
</dbReference>
<dbReference type="FunFam" id="3.30.300.20:FF:000001">
    <property type="entry name" value="30S ribosomal protein S3"/>
    <property type="match status" value="1"/>
</dbReference>
<dbReference type="InterPro" id="IPR036419">
    <property type="entry name" value="Ribosomal_S3_C_sf"/>
</dbReference>
<dbReference type="Gene3D" id="3.30.300.20">
    <property type="match status" value="1"/>
</dbReference>
<dbReference type="RefSeq" id="YP_009057854.1">
    <property type="nucleotide sequence ID" value="NC_024829.1"/>
</dbReference>
<dbReference type="EMBL" id="KJ746600">
    <property type="protein sequence ID" value="AID67732.1"/>
    <property type="molecule type" value="Genomic_DNA"/>
</dbReference>
<dbReference type="PANTHER" id="PTHR11760">
    <property type="entry name" value="30S/40S RIBOSOMAL PROTEIN S3"/>
    <property type="match status" value="1"/>
</dbReference>
<evidence type="ECO:0000259" key="10">
    <source>
        <dbReference type="PROSITE" id="PS50823"/>
    </source>
</evidence>
<dbReference type="PROSITE" id="PS50823">
    <property type="entry name" value="KH_TYPE_2"/>
    <property type="match status" value="1"/>
</dbReference>
<feature type="domain" description="KH type-2" evidence="10">
    <location>
        <begin position="39"/>
        <end position="109"/>
    </location>
</feature>
<evidence type="ECO:0000256" key="2">
    <source>
        <dbReference type="ARBA" id="ARBA00022730"/>
    </source>
</evidence>
<evidence type="ECO:0000256" key="4">
    <source>
        <dbReference type="ARBA" id="ARBA00022980"/>
    </source>
</evidence>
<evidence type="ECO:0000256" key="8">
    <source>
        <dbReference type="RuleBase" id="RU003624"/>
    </source>
</evidence>
<proteinExistence type="inferred from homology"/>
<evidence type="ECO:0000256" key="7">
    <source>
        <dbReference type="HAMAP-Rule" id="MF_01309"/>
    </source>
</evidence>
<organism evidence="11">
    <name type="scientific">Nephroselmis astigmatica</name>
    <dbReference type="NCBI Taxonomy" id="259378"/>
    <lineage>
        <taxon>Eukaryota</taxon>
        <taxon>Viridiplantae</taxon>
        <taxon>Chlorophyta</taxon>
        <taxon>Nephroselmidophyceae</taxon>
        <taxon>Nephroselmidales</taxon>
        <taxon>Nephroselmidaceae</taxon>
        <taxon>Nephroselmis</taxon>
    </lineage>
</organism>
<accession>A0A088CKA3</accession>
<comment type="subunit">
    <text evidence="7 9">Part of the 30S ribosomal subunit.</text>
</comment>
<dbReference type="InterPro" id="IPR005704">
    <property type="entry name" value="Ribosomal_uS3_bac-typ"/>
</dbReference>
<dbReference type="SUPFAM" id="SSF54821">
    <property type="entry name" value="Ribosomal protein S3 C-terminal domain"/>
    <property type="match status" value="1"/>
</dbReference>
<dbReference type="CDD" id="cd02412">
    <property type="entry name" value="KH-II_30S_S3"/>
    <property type="match status" value="1"/>
</dbReference>
<geneLocation type="chloroplast" evidence="11"/>
<keyword evidence="5 7" id="KW-0687">Ribonucleoprotein</keyword>
<dbReference type="PANTHER" id="PTHR11760:SF19">
    <property type="entry name" value="SMALL RIBOSOMAL SUBUNIT PROTEIN US3C"/>
    <property type="match status" value="1"/>
</dbReference>
<dbReference type="Pfam" id="PF00189">
    <property type="entry name" value="Ribosomal_S3_C"/>
    <property type="match status" value="1"/>
</dbReference>
<keyword evidence="9 11" id="KW-0150">Chloroplast</keyword>
<protein>
    <recommendedName>
        <fullName evidence="6 7">Small ribosomal subunit protein uS3c</fullName>
    </recommendedName>
</protein>
<name>A0A088CKA3_9CHLO</name>
<dbReference type="NCBIfam" id="TIGR01009">
    <property type="entry name" value="rpsC_bact"/>
    <property type="match status" value="1"/>
</dbReference>
<dbReference type="GO" id="GO:0009507">
    <property type="term" value="C:chloroplast"/>
    <property type="evidence" value="ECO:0007669"/>
    <property type="project" value="UniProtKB-SubCell"/>
</dbReference>
<evidence type="ECO:0000256" key="5">
    <source>
        <dbReference type="ARBA" id="ARBA00023274"/>
    </source>
</evidence>
<evidence type="ECO:0000313" key="11">
    <source>
        <dbReference type="EMBL" id="AID67732.1"/>
    </source>
</evidence>
<dbReference type="HAMAP" id="MF_01309_B">
    <property type="entry name" value="Ribosomal_uS3_B"/>
    <property type="match status" value="1"/>
</dbReference>
<gene>
    <name evidence="7 11" type="primary">rps3</name>
</gene>
<comment type="similarity">
    <text evidence="1 7 8">Belongs to the universal ribosomal protein uS3 family.</text>
</comment>
<dbReference type="AlphaFoldDB" id="A0A088CKA3"/>
<evidence type="ECO:0000256" key="1">
    <source>
        <dbReference type="ARBA" id="ARBA00010761"/>
    </source>
</evidence>
<dbReference type="InterPro" id="IPR009019">
    <property type="entry name" value="KH_sf_prok-type"/>
</dbReference>
<sequence length="218" mass="24311">MGQKIHPLGLRIGITQKHRATWFAKPAHYASLVQEDHLLRSYLESSLANAGVARIDIHRKADCIEIHIHTVRAGIILGSNGKGLQEIRQQIDHLLGGARPISLRVIEVEKPDTSAKLIGDFVAEQLEKRIPYRRAVRQAVQRAKSNQVGGIKIQVAGRLNGAEIARIDWQRAGRVPLQTLRADIDYCSRTAKTIYGVLGIKVWIFNQEILPTSSNVQN</sequence>
<dbReference type="SUPFAM" id="SSF54814">
    <property type="entry name" value="Prokaryotic type KH domain (KH-domain type II)"/>
    <property type="match status" value="1"/>
</dbReference>
<keyword evidence="9 11" id="KW-0934">Plastid</keyword>
<evidence type="ECO:0000256" key="6">
    <source>
        <dbReference type="ARBA" id="ARBA00035154"/>
    </source>
</evidence>
<dbReference type="PROSITE" id="PS00548">
    <property type="entry name" value="RIBOSOMAL_S3"/>
    <property type="match status" value="1"/>
</dbReference>